<dbReference type="PANTHER" id="PTHR14918">
    <property type="entry name" value="KICSTOR COMPLEX PROTEIN SZT2"/>
    <property type="match status" value="1"/>
</dbReference>
<reference evidence="3" key="1">
    <citation type="submission" date="2022-11" db="UniProtKB">
        <authorList>
            <consortium name="WormBaseParasite"/>
        </authorList>
    </citation>
    <scope>IDENTIFICATION</scope>
</reference>
<evidence type="ECO:0000256" key="1">
    <source>
        <dbReference type="SAM" id="MobiDB-lite"/>
    </source>
</evidence>
<sequence>MNNCFCLRSLLINATERELLLLPTLTYQNEDQPSNIRLRILLESLHCELAKASNVTIEVRNSNFWLDITDGIDQSVLKRPPANDYQRSSDGNFCPTRIYVSRLSPWRVIITALLVNPQHILMATSRIVPTIPLLIFHCDEPWIAHHLARNEPWRCEIYVSDHRTKSPTSTLAHLNRQIRKTENFTKMQATELELHWLSTSRISATENRVHTSFDLHSYCESIEDHLFSRALIGAVYRSLLQGVHIPYEDLVEVLEDRCEQSDIEVEGIDECVRFLCSHVENILKQTGDSSAEADDETRSNDFFKDDILYRLNDGEGKSCEEEQEDFRCAFDELLSQNFRKIPNFPSYFYFVRDNGTNLGNKNLTINLPEAKSFTCGNSSCENLEICYVEDEEGTSDANRKFQSTSDSTSDQSSISFESVTASESSDGENFHLSDNAAVPLFLNFSCAIRFSNMDMYTFPIDHLPSCVMQLLKQCSDISKKNFTGNVLKVILFSAMDLIGISFDIYVLSWPVRQFTLAQSDSYTVSPKIQDNSAELLQKSINYFDFDDLFQENEAVRRLECGITRLLHMETVFVLSRYDDVTLDTLHKVMVFVASEERANSDPIRFRIKSLQLVMVMEHVKAIRRLKERIKNFNLLYCKLEPHSESSNLFYCCRVADVNLYENTLVKQTHSRTALKLSRRSSSSFTERVEDQVAVTAARKVSSMEMLNTSISREKVGRRRDSSVPISKADRRLSEDYADNLGTTERTRCSDHVLRDFWIILSVEMQQVQAFFCERYAHHHEKVFEYLLETIQNECHTINQELLLEKLHSTSECDSLLIENEAASHKFNPSNLHDSFPDTKLTRSLVHNRAAPKTKKNLNFSYSDEEEVEVAPYTPARVFYPPGHFACKIVAHHWFYIHPRLHIELRGTGCSLVMGFDALRQGIEQFAVRNRRNLYVYCEDNKRNVFYMQLFASEESFKERCSHCDTTIIDGVSEKFQNNVLLTVHGIHEPATVIQSIVDTMQKRLELKVLEELTNILHKNPHTRLTATDVEFIQRDPARPFAVHYCTLPNYIYRYLGSVYYYMYQQMLTFTTEARFRDHNDEMNRSSPLSHERSCFHSQSGSQQACDNYIPHFFLINKPPTKGSSNMGIACVETRIVSSSGVSIDSLKYARISSTTHSKLYPGGGKFRLSSNERFHELTRCITTSLPLPDSLLTEKPGGVSYLVQYTIWQVGDVGLASLQPIFRLALQQALCDLVSEFGLLSIHLLETVVTTRYPSSNALLVPYPTSEQRIRSRSDASHSNVIAKALRKAESHVQSPILEQLPQHLASHKSKSTGKTFSVDRMEQSLSTQRGNGDCGSACIGDCDEVTASVNYQFVAVAAQWFDHVVSEVKNTEHQFSVKRHTFHCESDYSIQKVFNVIRNKLSVVLKNETIIICQVQDGGPKRFSTHNFSDEDTITFSDDSGRIVAAENEEPSLIMLAYNHYYSEAILKYGADSRSNIIPTAVEEVLQDPKANSIRFLPQIAPFVPRQHLLYLVSKGETATLYLYNYSSDAAEQVHRMVANILSWQNARSRLLREIGLHKMGVTHLLGRITPAGEELVWLNSELLSEYEIPQHGSVCFDKRLVSGTQYIQAEPLMHLYRHTTLAFLPFNLNCNNLFEDQCSQMVILEKQMKSMLHDCEQFNEIHSALINGVHEISESDLLKITSHSRGVHFVRSPLLLFPKWRKLVAVVRRGTGSAMSFEQPLVTDLPARHASGSKTPFLENSSLISQMRSTRSNTFNTLSHSSDRALRKIRKSSEDDEPCCLKIQFMLVESYVKYLEKNGLRLLDVTTASPATRQANARYSLHYNTQNTGSPPNIWMCKACDGGILFVHITIIEPHFSVEYLLWDVAQLNRLKIRGSKKFDYKDQRDLDALKDSIISKAHVHSFTYDFHLRMVATYLIGGQQMTFPNLPVTNQKVWEYMLDEKRDNWRVVRLKTVEMDIPGQFMIVTEDDKNCFGLAYKEIRAIVYESQLHTPRTLNIKFYVMLVSHEKTDPFVENLELSGSRQRDAKISGEFKKFEGLNVSYNVSNSMKSSENNAAKDNAINVWGSPMTEGGRRRCHSGDNNQPEKKTSLPRNYSNGAKLDECHSTANERTQKLSIQNIAPLRHRRTRPDFRGSVVLSNLPTIVPHEQAFYIYYMNRRQKKLQDELEDSVMHYKRKLQMVIEDAVWHCKRNQLWDDMLEKQAMKRESTEMIEQRKLLARYSYDVAAVLRLALSTSLTTTDLDNLLGYVKSEPLNIYEPLLDSVVSNLNSGAFFKLLIQNFGVQKCRLFCSSAKEHLVIITPEAQQDVFLLTAQNDEPLQMRLLAKEIQNNGSGSLLMEADHRVREQFNELVRCAATSAWMNLVHSSSLAS</sequence>
<evidence type="ECO:0000313" key="3">
    <source>
        <dbReference type="WBParaSite" id="sdigi.contig70.g3579.t1"/>
    </source>
</evidence>
<dbReference type="PANTHER" id="PTHR14918:SF3">
    <property type="entry name" value="KICSTOR COMPLEX PROTEIN SZT2"/>
    <property type="match status" value="1"/>
</dbReference>
<evidence type="ECO:0000313" key="2">
    <source>
        <dbReference type="Proteomes" id="UP000887581"/>
    </source>
</evidence>
<dbReference type="InterPro" id="IPR033228">
    <property type="entry name" value="SZT2"/>
</dbReference>
<dbReference type="Proteomes" id="UP000887581">
    <property type="component" value="Unplaced"/>
</dbReference>
<name>A0A915Q6J3_9BILA</name>
<organism evidence="2 3">
    <name type="scientific">Setaria digitata</name>
    <dbReference type="NCBI Taxonomy" id="48799"/>
    <lineage>
        <taxon>Eukaryota</taxon>
        <taxon>Metazoa</taxon>
        <taxon>Ecdysozoa</taxon>
        <taxon>Nematoda</taxon>
        <taxon>Chromadorea</taxon>
        <taxon>Rhabditida</taxon>
        <taxon>Spirurina</taxon>
        <taxon>Spiruromorpha</taxon>
        <taxon>Filarioidea</taxon>
        <taxon>Setariidae</taxon>
        <taxon>Setaria</taxon>
    </lineage>
</organism>
<dbReference type="WBParaSite" id="sdigi.contig70.g3579.t1">
    <property type="protein sequence ID" value="sdigi.contig70.g3579.t1"/>
    <property type="gene ID" value="sdigi.contig70.g3579"/>
</dbReference>
<accession>A0A915Q6J3</accession>
<proteinExistence type="predicted"/>
<protein>
    <submittedName>
        <fullName evidence="3">Protein SZT2</fullName>
    </submittedName>
</protein>
<keyword evidence="2" id="KW-1185">Reference proteome</keyword>
<dbReference type="GO" id="GO:0005777">
    <property type="term" value="C:peroxisome"/>
    <property type="evidence" value="ECO:0007669"/>
    <property type="project" value="InterPro"/>
</dbReference>
<feature type="region of interest" description="Disordered" evidence="1">
    <location>
        <begin position="2064"/>
        <end position="2099"/>
    </location>
</feature>